<dbReference type="AlphaFoldDB" id="A0A1H2B6Q6"/>
<proteinExistence type="predicted"/>
<dbReference type="Proteomes" id="UP000198688">
    <property type="component" value="Chromosome I"/>
</dbReference>
<protein>
    <submittedName>
        <fullName evidence="1">Uncharacterized protein</fullName>
    </submittedName>
</protein>
<name>A0A1H2B6Q6_9ACTN</name>
<dbReference type="EMBL" id="LT629758">
    <property type="protein sequence ID" value="SDT53868.1"/>
    <property type="molecule type" value="Genomic_DNA"/>
</dbReference>
<keyword evidence="2" id="KW-1185">Reference proteome</keyword>
<reference evidence="1 2" key="1">
    <citation type="submission" date="2016-10" db="EMBL/GenBank/DDBJ databases">
        <authorList>
            <person name="de Groot N.N."/>
        </authorList>
    </citation>
    <scope>NUCLEOTIDE SEQUENCE [LARGE SCALE GENOMIC DNA]</scope>
    <source>
        <strain evidence="1 2">DSM 43941</strain>
    </source>
</reference>
<dbReference type="STRING" id="113562.SAMN04489716_4382"/>
<evidence type="ECO:0000313" key="1">
    <source>
        <dbReference type="EMBL" id="SDT53868.1"/>
    </source>
</evidence>
<accession>A0A1H2B6Q6</accession>
<evidence type="ECO:0000313" key="2">
    <source>
        <dbReference type="Proteomes" id="UP000198688"/>
    </source>
</evidence>
<gene>
    <name evidence="1" type="ORF">SAMN04489716_4382</name>
</gene>
<sequence length="99" mass="10099">MKALLVIVVVLLAMRLVGALALRLVAHGRRRPPATAVRSSIRPSAAIRRCGGVGPDRVRATGSATRSGAASTSATGLPDCRVLPVGSAVASSGRFSVRL</sequence>
<organism evidence="1 2">
    <name type="scientific">Actinoplanes derwentensis</name>
    <dbReference type="NCBI Taxonomy" id="113562"/>
    <lineage>
        <taxon>Bacteria</taxon>
        <taxon>Bacillati</taxon>
        <taxon>Actinomycetota</taxon>
        <taxon>Actinomycetes</taxon>
        <taxon>Micromonosporales</taxon>
        <taxon>Micromonosporaceae</taxon>
        <taxon>Actinoplanes</taxon>
    </lineage>
</organism>